<evidence type="ECO:0000313" key="1">
    <source>
        <dbReference type="EMBL" id="QJB04029.1"/>
    </source>
</evidence>
<reference evidence="1" key="1">
    <citation type="submission" date="2020-03" db="EMBL/GenBank/DDBJ databases">
        <title>The deep terrestrial virosphere.</title>
        <authorList>
            <person name="Holmfeldt K."/>
            <person name="Nilsson E."/>
            <person name="Simone D."/>
            <person name="Lopez-Fernandez M."/>
            <person name="Wu X."/>
            <person name="de Brujin I."/>
            <person name="Lundin D."/>
            <person name="Andersson A."/>
            <person name="Bertilsson S."/>
            <person name="Dopson M."/>
        </authorList>
    </citation>
    <scope>NUCLEOTIDE SEQUENCE</scope>
    <source>
        <strain evidence="1">MM171B00502</strain>
    </source>
</reference>
<organism evidence="1">
    <name type="scientific">viral metagenome</name>
    <dbReference type="NCBI Taxonomy" id="1070528"/>
    <lineage>
        <taxon>unclassified sequences</taxon>
        <taxon>metagenomes</taxon>
        <taxon>organismal metagenomes</taxon>
    </lineage>
</organism>
<gene>
    <name evidence="1" type="ORF">MM171B00502_0022</name>
</gene>
<name>A0A6M3MFE6_9ZZZZ</name>
<accession>A0A6M3MFE6</accession>
<dbReference type="EMBL" id="MT143869">
    <property type="protein sequence ID" value="QJB04029.1"/>
    <property type="molecule type" value="Genomic_DNA"/>
</dbReference>
<protein>
    <submittedName>
        <fullName evidence="1">Uncharacterized protein</fullName>
    </submittedName>
</protein>
<dbReference type="AlphaFoldDB" id="A0A6M3MFE6"/>
<proteinExistence type="predicted"/>
<sequence length="410" mass="43793">MGKGVKVITETKETEVAMLKDVDVEFVSLVRHGANQSPFRVVKSDNLKEGDRMSMVIQSILFPKDLTLDALAAKEGLEWLSEAKGDQVEKFDEYSKAVQIDVEKFDKGSLHLVKLDESGAFATVGKLTEDNAKENVLTLGQGQKEGLNIGISPMNQPIAEEAGPVYVVTFRDMFEKELSSFLDVVRGAMNQSTSDTKKRKSAVMGALDSFKSFLAIGLDALSKSGSTGKKEDGTSAELGDELVDKILTAIKSSSQDGGTEMFTNEKEFTDAVSKVLQAEVPGIVTTVLAAQKEQADADAATAAEAAEAAALAEKLQPLKKEDGSMETAEEAQARVAADVVEKSDNLEIKALVAKMADMQKTIEGFGAQIVTSPAAAENDDVVVDPEKKGTSVFSGMFTKGFAAGGMNRRL</sequence>